<sequence length="154" mass="17685">MEDGVNVNSATPEKLRKYDDQATSQETINKFANDGSFMAMYMAMMKDKKSSNAEKTDAYEESSHKNTEEDRMKFVIHPKHEPSKAFLKEQGTENAPRLFKRKTARLKTGLVAKNVKETSSDEDKKDAWSQYMTAVQKYKEKSCDDSDKNRPLVK</sequence>
<name>A0A7I8V999_9ANNE</name>
<evidence type="ECO:0000256" key="1">
    <source>
        <dbReference type="SAM" id="MobiDB-lite"/>
    </source>
</evidence>
<organism evidence="2 3">
    <name type="scientific">Dimorphilus gyrociliatus</name>
    <dbReference type="NCBI Taxonomy" id="2664684"/>
    <lineage>
        <taxon>Eukaryota</taxon>
        <taxon>Metazoa</taxon>
        <taxon>Spiralia</taxon>
        <taxon>Lophotrochozoa</taxon>
        <taxon>Annelida</taxon>
        <taxon>Polychaeta</taxon>
        <taxon>Polychaeta incertae sedis</taxon>
        <taxon>Dinophilidae</taxon>
        <taxon>Dimorphilus</taxon>
    </lineage>
</organism>
<proteinExistence type="predicted"/>
<dbReference type="GO" id="GO:0008408">
    <property type="term" value="F:3'-5' exonuclease activity"/>
    <property type="evidence" value="ECO:0007669"/>
    <property type="project" value="InterPro"/>
</dbReference>
<feature type="compositionally biased region" description="Polar residues" evidence="1">
    <location>
        <begin position="1"/>
        <end position="11"/>
    </location>
</feature>
<dbReference type="InterPro" id="IPR038838">
    <property type="entry name" value="TRIR"/>
</dbReference>
<comment type="caution">
    <text evidence="2">The sequence shown here is derived from an EMBL/GenBank/DDBJ whole genome shotgun (WGS) entry which is preliminary data.</text>
</comment>
<feature type="region of interest" description="Disordered" evidence="1">
    <location>
        <begin position="49"/>
        <end position="101"/>
    </location>
</feature>
<gene>
    <name evidence="2" type="ORF">DGYR_LOCUS1019</name>
</gene>
<dbReference type="EMBL" id="CAJFCJ010000002">
    <property type="protein sequence ID" value="CAD5111787.1"/>
    <property type="molecule type" value="Genomic_DNA"/>
</dbReference>
<dbReference type="OrthoDB" id="5983145at2759"/>
<accession>A0A7I8V999</accession>
<feature type="compositionally biased region" description="Basic and acidic residues" evidence="1">
    <location>
        <begin position="49"/>
        <end position="91"/>
    </location>
</feature>
<dbReference type="PANTHER" id="PTHR34753">
    <property type="entry name" value="TELOMERASE RNA COMPONENT INTERACTING RNASE"/>
    <property type="match status" value="1"/>
</dbReference>
<evidence type="ECO:0000313" key="2">
    <source>
        <dbReference type="EMBL" id="CAD5111787.1"/>
    </source>
</evidence>
<reference evidence="2 3" key="1">
    <citation type="submission" date="2020-08" db="EMBL/GenBank/DDBJ databases">
        <authorList>
            <person name="Hejnol A."/>
        </authorList>
    </citation>
    <scope>NUCLEOTIDE SEQUENCE [LARGE SCALE GENOMIC DNA]</scope>
</reference>
<dbReference type="AlphaFoldDB" id="A0A7I8V999"/>
<dbReference type="GO" id="GO:0008409">
    <property type="term" value="F:5'-3' exonuclease activity"/>
    <property type="evidence" value="ECO:0007669"/>
    <property type="project" value="InterPro"/>
</dbReference>
<dbReference type="PANTHER" id="PTHR34753:SF1">
    <property type="entry name" value="TELOMERASE RNA COMPONENT INTERACTING RNASE"/>
    <property type="match status" value="1"/>
</dbReference>
<dbReference type="Proteomes" id="UP000549394">
    <property type="component" value="Unassembled WGS sequence"/>
</dbReference>
<keyword evidence="3" id="KW-1185">Reference proteome</keyword>
<evidence type="ECO:0000313" key="3">
    <source>
        <dbReference type="Proteomes" id="UP000549394"/>
    </source>
</evidence>
<feature type="region of interest" description="Disordered" evidence="1">
    <location>
        <begin position="1"/>
        <end position="22"/>
    </location>
</feature>
<protein>
    <submittedName>
        <fullName evidence="2">DgyrCDS1061</fullName>
    </submittedName>
</protein>